<accession>A0AAD5SZ99</accession>
<evidence type="ECO:0000259" key="1">
    <source>
        <dbReference type="Pfam" id="PF13409"/>
    </source>
</evidence>
<protein>
    <recommendedName>
        <fullName evidence="5">GST N-terminal domain-containing protein</fullName>
    </recommendedName>
</protein>
<evidence type="ECO:0000259" key="2">
    <source>
        <dbReference type="Pfam" id="PF22041"/>
    </source>
</evidence>
<feature type="domain" description="GST N-terminal" evidence="1">
    <location>
        <begin position="17"/>
        <end position="92"/>
    </location>
</feature>
<dbReference type="Gene3D" id="1.20.1050.10">
    <property type="match status" value="1"/>
</dbReference>
<evidence type="ECO:0000313" key="4">
    <source>
        <dbReference type="Proteomes" id="UP001211907"/>
    </source>
</evidence>
<comment type="caution">
    <text evidence="3">The sequence shown here is derived from an EMBL/GenBank/DDBJ whole genome shotgun (WGS) entry which is preliminary data.</text>
</comment>
<dbReference type="Gene3D" id="3.40.30.10">
    <property type="entry name" value="Glutaredoxin"/>
    <property type="match status" value="1"/>
</dbReference>
<dbReference type="Pfam" id="PF13409">
    <property type="entry name" value="GST_N_2"/>
    <property type="match status" value="1"/>
</dbReference>
<organism evidence="3 4">
    <name type="scientific">Physocladia obscura</name>
    <dbReference type="NCBI Taxonomy" id="109957"/>
    <lineage>
        <taxon>Eukaryota</taxon>
        <taxon>Fungi</taxon>
        <taxon>Fungi incertae sedis</taxon>
        <taxon>Chytridiomycota</taxon>
        <taxon>Chytridiomycota incertae sedis</taxon>
        <taxon>Chytridiomycetes</taxon>
        <taxon>Chytridiales</taxon>
        <taxon>Chytriomycetaceae</taxon>
        <taxon>Physocladia</taxon>
    </lineage>
</organism>
<reference evidence="3" key="1">
    <citation type="submission" date="2020-05" db="EMBL/GenBank/DDBJ databases">
        <title>Phylogenomic resolution of chytrid fungi.</title>
        <authorList>
            <person name="Stajich J.E."/>
            <person name="Amses K."/>
            <person name="Simmons R."/>
            <person name="Seto K."/>
            <person name="Myers J."/>
            <person name="Bonds A."/>
            <person name="Quandt C.A."/>
            <person name="Barry K."/>
            <person name="Liu P."/>
            <person name="Grigoriev I."/>
            <person name="Longcore J.E."/>
            <person name="James T.Y."/>
        </authorList>
    </citation>
    <scope>NUCLEOTIDE SEQUENCE</scope>
    <source>
        <strain evidence="3">JEL0513</strain>
    </source>
</reference>
<proteinExistence type="predicted"/>
<name>A0AAD5SZ99_9FUNG</name>
<sequence length="227" mass="25126">MEIEFFDILSKNGPVSWSPNTVKTRLCLNYLAIPHKTTYLSYPDIAKNHKSLGIPPNPKGLEFTCPAIAVKQSSKVFALQESLAIAKFLDETNSSNSDRKIFPNPGALSLALLVQRVVDRILNSPVAKIAIPKVVDILDPSGREYFIRTRTEWFGMPIDDWAGDLEIAWKNLARDVDIFSKMLVEAANGPEGGPFFMGSVPSYADFVFVGYIVWLKEANEADGESNG</sequence>
<dbReference type="SUPFAM" id="SSF47616">
    <property type="entry name" value="GST C-terminal domain-like"/>
    <property type="match status" value="1"/>
</dbReference>
<evidence type="ECO:0008006" key="5">
    <source>
        <dbReference type="Google" id="ProtNLM"/>
    </source>
</evidence>
<dbReference type="InterPro" id="IPR004045">
    <property type="entry name" value="Glutathione_S-Trfase_N"/>
</dbReference>
<evidence type="ECO:0000313" key="3">
    <source>
        <dbReference type="EMBL" id="KAJ3120448.1"/>
    </source>
</evidence>
<dbReference type="Proteomes" id="UP001211907">
    <property type="component" value="Unassembled WGS sequence"/>
</dbReference>
<dbReference type="Pfam" id="PF22041">
    <property type="entry name" value="GST_C_7"/>
    <property type="match status" value="1"/>
</dbReference>
<dbReference type="AlphaFoldDB" id="A0AAD5SZ99"/>
<dbReference type="EMBL" id="JADGJH010000965">
    <property type="protein sequence ID" value="KAJ3120448.1"/>
    <property type="molecule type" value="Genomic_DNA"/>
</dbReference>
<feature type="domain" description="Glutathione S-transferase UstS-like C-terminal" evidence="2">
    <location>
        <begin position="111"/>
        <end position="223"/>
    </location>
</feature>
<gene>
    <name evidence="3" type="ORF">HK100_012795</name>
</gene>
<keyword evidence="4" id="KW-1185">Reference proteome</keyword>
<dbReference type="InterPro" id="IPR036282">
    <property type="entry name" value="Glutathione-S-Trfase_C_sf"/>
</dbReference>
<dbReference type="InterPro" id="IPR054416">
    <property type="entry name" value="GST_UstS-like_C"/>
</dbReference>